<dbReference type="InterPro" id="IPR052922">
    <property type="entry name" value="Cytidylate_Kinase-2"/>
</dbReference>
<dbReference type="SUPFAM" id="SSF52540">
    <property type="entry name" value="P-loop containing nucleoside triphosphate hydrolases"/>
    <property type="match status" value="1"/>
</dbReference>
<name>A0A841AN84_9MICO</name>
<dbReference type="EMBL" id="JACHMJ010000001">
    <property type="protein sequence ID" value="MBB5844647.1"/>
    <property type="molecule type" value="Genomic_DNA"/>
</dbReference>
<sequence length="186" mass="20839">MLSAADTLDPRPSRVAIAGAPGAGKTTLARTLAPLLGAEAVELDGIAHGPDWTIRPGFVEEVSAVIRGDRWITEWQYDEARPLIASRADTLVWLDLPRWLVIGRLVRRTVASRRGHEVLWAGNVEPPLWTVLVEPNHMIRWSWRSIGLVREQVRAAEREYPALRVVRLRSRSDVDAFVSRIRESAG</sequence>
<proteinExistence type="predicted"/>
<accession>A0A841AN84</accession>
<evidence type="ECO:0000313" key="1">
    <source>
        <dbReference type="EMBL" id="MBB5844647.1"/>
    </source>
</evidence>
<dbReference type="Gene3D" id="3.40.50.300">
    <property type="entry name" value="P-loop containing nucleotide triphosphate hydrolases"/>
    <property type="match status" value="1"/>
</dbReference>
<dbReference type="Proteomes" id="UP000536685">
    <property type="component" value="Unassembled WGS sequence"/>
</dbReference>
<dbReference type="PANTHER" id="PTHR37816:SF1">
    <property type="entry name" value="TOXIN"/>
    <property type="match status" value="1"/>
</dbReference>
<dbReference type="InterPro" id="IPR027417">
    <property type="entry name" value="P-loop_NTPase"/>
</dbReference>
<keyword evidence="1" id="KW-0418">Kinase</keyword>
<dbReference type="RefSeq" id="WP_343062100.1">
    <property type="nucleotide sequence ID" value="NZ_JACHMJ010000001.1"/>
</dbReference>
<evidence type="ECO:0000313" key="2">
    <source>
        <dbReference type="Proteomes" id="UP000536685"/>
    </source>
</evidence>
<dbReference type="PANTHER" id="PTHR37816">
    <property type="entry name" value="YALI0E33011P"/>
    <property type="match status" value="1"/>
</dbReference>
<reference evidence="1 2" key="1">
    <citation type="submission" date="2020-08" db="EMBL/GenBank/DDBJ databases">
        <title>Sequencing the genomes of 1000 actinobacteria strains.</title>
        <authorList>
            <person name="Klenk H.-P."/>
        </authorList>
    </citation>
    <scope>NUCLEOTIDE SEQUENCE [LARGE SCALE GENOMIC DNA]</scope>
    <source>
        <strain evidence="1 2">DSM 105784</strain>
    </source>
</reference>
<dbReference type="GO" id="GO:0016301">
    <property type="term" value="F:kinase activity"/>
    <property type="evidence" value="ECO:0007669"/>
    <property type="project" value="UniProtKB-KW"/>
</dbReference>
<keyword evidence="1" id="KW-0808">Transferase</keyword>
<organism evidence="1 2">
    <name type="scientific">Conyzicola lurida</name>
    <dbReference type="NCBI Taxonomy" id="1172621"/>
    <lineage>
        <taxon>Bacteria</taxon>
        <taxon>Bacillati</taxon>
        <taxon>Actinomycetota</taxon>
        <taxon>Actinomycetes</taxon>
        <taxon>Micrococcales</taxon>
        <taxon>Microbacteriaceae</taxon>
        <taxon>Conyzicola</taxon>
    </lineage>
</organism>
<comment type="caution">
    <text evidence="1">The sequence shown here is derived from an EMBL/GenBank/DDBJ whole genome shotgun (WGS) entry which is preliminary data.</text>
</comment>
<protein>
    <submittedName>
        <fullName evidence="1">Adenylate kinase family enzyme</fullName>
    </submittedName>
</protein>
<keyword evidence="2" id="KW-1185">Reference proteome</keyword>
<gene>
    <name evidence="1" type="ORF">HD599_002970</name>
</gene>
<dbReference type="AlphaFoldDB" id="A0A841AN84"/>